<organism evidence="5 6">
    <name type="scientific">Actinomortierella ambigua</name>
    <dbReference type="NCBI Taxonomy" id="1343610"/>
    <lineage>
        <taxon>Eukaryota</taxon>
        <taxon>Fungi</taxon>
        <taxon>Fungi incertae sedis</taxon>
        <taxon>Mucoromycota</taxon>
        <taxon>Mortierellomycotina</taxon>
        <taxon>Mortierellomycetes</taxon>
        <taxon>Mortierellales</taxon>
        <taxon>Mortierellaceae</taxon>
        <taxon>Actinomortierella</taxon>
    </lineage>
</organism>
<feature type="region of interest" description="Disordered" evidence="4">
    <location>
        <begin position="46"/>
        <end position="73"/>
    </location>
</feature>
<dbReference type="InterPro" id="IPR050320">
    <property type="entry name" value="N5-glutamine_MTase"/>
</dbReference>
<dbReference type="Gene3D" id="3.40.50.150">
    <property type="entry name" value="Vaccinia Virus protein VP39"/>
    <property type="match status" value="1"/>
</dbReference>
<dbReference type="Pfam" id="PF06325">
    <property type="entry name" value="PrmA"/>
    <property type="match status" value="1"/>
</dbReference>
<evidence type="ECO:0000256" key="2">
    <source>
        <dbReference type="ARBA" id="ARBA00022679"/>
    </source>
</evidence>
<keyword evidence="3" id="KW-0949">S-adenosyl-L-methionine</keyword>
<comment type="caution">
    <text evidence="5">The sequence shown here is derived from an EMBL/GenBank/DDBJ whole genome shotgun (WGS) entry which is preliminary data.</text>
</comment>
<dbReference type="GO" id="GO:0008276">
    <property type="term" value="F:protein methyltransferase activity"/>
    <property type="evidence" value="ECO:0007669"/>
    <property type="project" value="InterPro"/>
</dbReference>
<feature type="compositionally biased region" description="Polar residues" evidence="4">
    <location>
        <begin position="63"/>
        <end position="73"/>
    </location>
</feature>
<evidence type="ECO:0000256" key="1">
    <source>
        <dbReference type="ARBA" id="ARBA00022603"/>
    </source>
</evidence>
<accession>A0A9P6PV16</accession>
<dbReference type="PROSITE" id="PS00092">
    <property type="entry name" value="N6_MTASE"/>
    <property type="match status" value="1"/>
</dbReference>
<reference evidence="5" key="1">
    <citation type="journal article" date="2020" name="Fungal Divers.">
        <title>Resolving the Mortierellaceae phylogeny through synthesis of multi-gene phylogenetics and phylogenomics.</title>
        <authorList>
            <person name="Vandepol N."/>
            <person name="Liber J."/>
            <person name="Desiro A."/>
            <person name="Na H."/>
            <person name="Kennedy M."/>
            <person name="Barry K."/>
            <person name="Grigoriev I.V."/>
            <person name="Miller A.N."/>
            <person name="O'Donnell K."/>
            <person name="Stajich J.E."/>
            <person name="Bonito G."/>
        </authorList>
    </citation>
    <scope>NUCLEOTIDE SEQUENCE</scope>
    <source>
        <strain evidence="5">BC1065</strain>
    </source>
</reference>
<protein>
    <recommendedName>
        <fullName evidence="7">S-adenosyl-L-methionine-dependent methyltransferase</fullName>
    </recommendedName>
</protein>
<evidence type="ECO:0000313" key="5">
    <source>
        <dbReference type="EMBL" id="KAG0252696.1"/>
    </source>
</evidence>
<evidence type="ECO:0000256" key="3">
    <source>
        <dbReference type="ARBA" id="ARBA00022691"/>
    </source>
</evidence>
<dbReference type="Proteomes" id="UP000807716">
    <property type="component" value="Unassembled WGS sequence"/>
</dbReference>
<dbReference type="GO" id="GO:0005739">
    <property type="term" value="C:mitochondrion"/>
    <property type="evidence" value="ECO:0007669"/>
    <property type="project" value="TreeGrafter"/>
</dbReference>
<evidence type="ECO:0000256" key="4">
    <source>
        <dbReference type="SAM" id="MobiDB-lite"/>
    </source>
</evidence>
<name>A0A9P6PV16_9FUNG</name>
<dbReference type="CDD" id="cd02440">
    <property type="entry name" value="AdoMet_MTases"/>
    <property type="match status" value="1"/>
</dbReference>
<dbReference type="OrthoDB" id="269872at2759"/>
<dbReference type="EMBL" id="JAAAJB010000639">
    <property type="protein sequence ID" value="KAG0252696.1"/>
    <property type="molecule type" value="Genomic_DNA"/>
</dbReference>
<dbReference type="PANTHER" id="PTHR18895">
    <property type="entry name" value="HEMK METHYLTRANSFERASE"/>
    <property type="match status" value="1"/>
</dbReference>
<gene>
    <name evidence="5" type="ORF">DFQ27_007899</name>
</gene>
<evidence type="ECO:0008006" key="7">
    <source>
        <dbReference type="Google" id="ProtNLM"/>
    </source>
</evidence>
<dbReference type="InterPro" id="IPR004556">
    <property type="entry name" value="HemK-like"/>
</dbReference>
<dbReference type="NCBIfam" id="TIGR00536">
    <property type="entry name" value="hemK_fam"/>
    <property type="match status" value="1"/>
</dbReference>
<keyword evidence="1" id="KW-0489">Methyltransferase</keyword>
<dbReference type="GO" id="GO:0003676">
    <property type="term" value="F:nucleic acid binding"/>
    <property type="evidence" value="ECO:0007669"/>
    <property type="project" value="InterPro"/>
</dbReference>
<dbReference type="PANTHER" id="PTHR18895:SF74">
    <property type="entry name" value="MTRF1L RELEASE FACTOR GLUTAMINE METHYLTRANSFERASE"/>
    <property type="match status" value="1"/>
</dbReference>
<proteinExistence type="predicted"/>
<dbReference type="AlphaFoldDB" id="A0A9P6PV16"/>
<dbReference type="InterPro" id="IPR002052">
    <property type="entry name" value="DNA_methylase_N6_adenine_CS"/>
</dbReference>
<keyword evidence="6" id="KW-1185">Reference proteome</keyword>
<sequence length="375" mass="42116">MIQPRLASHLRQRLTQLLVPVCNDSESHAAQELKWLWKHANEEASKSKTKAMSTKRVKDGDNDNPSTLCKPSKSQRSDVALALLEDYIQQRVLHRKPLQYILGTQPFLNLEILTRPPTLIPRWETEEWTQYLASRLSSSLLLLRHDPGTTSTTTTTKVNKGDRYSIADLCTGSGCIALGLASMLPPNSTGVLGVDLDKRAVQLARDNLDFNRNLLDGQEDQPLQSNTVRFEQLDLFSESAKETLMHWSPSRVPSDPHSQGYNLIVSNPPYIDPEELATLEPEVRQWEDPKALIADDRGLAFYPHIAKMAASVLKTGRTRPNGVVVDQTDVPELVLEIGGDHQVEDVSRYVREAGFARIEVWRDLAVRARCIIASR</sequence>
<keyword evidence="2" id="KW-0808">Transferase</keyword>
<dbReference type="GO" id="GO:0032259">
    <property type="term" value="P:methylation"/>
    <property type="evidence" value="ECO:0007669"/>
    <property type="project" value="UniProtKB-KW"/>
</dbReference>
<evidence type="ECO:0000313" key="6">
    <source>
        <dbReference type="Proteomes" id="UP000807716"/>
    </source>
</evidence>
<dbReference type="SUPFAM" id="SSF53335">
    <property type="entry name" value="S-adenosyl-L-methionine-dependent methyltransferases"/>
    <property type="match status" value="1"/>
</dbReference>
<dbReference type="InterPro" id="IPR029063">
    <property type="entry name" value="SAM-dependent_MTases_sf"/>
</dbReference>